<organism evidence="4 5">
    <name type="scientific">Canibacter oris</name>
    <dbReference type="NCBI Taxonomy" id="1365628"/>
    <lineage>
        <taxon>Bacteria</taxon>
        <taxon>Bacillati</taxon>
        <taxon>Actinomycetota</taxon>
        <taxon>Actinomycetes</taxon>
        <taxon>Micrococcales</taxon>
        <taxon>Microbacteriaceae</taxon>
        <taxon>Canibacter</taxon>
    </lineage>
</organism>
<dbReference type="RefSeq" id="WP_183304773.1">
    <property type="nucleotide sequence ID" value="NZ_JACIFD010000010.1"/>
</dbReference>
<dbReference type="EMBL" id="JACIFD010000010">
    <property type="protein sequence ID" value="MBB4071781.1"/>
    <property type="molecule type" value="Genomic_DNA"/>
</dbReference>
<protein>
    <submittedName>
        <fullName evidence="4">Integrase</fullName>
    </submittedName>
</protein>
<keyword evidence="1" id="KW-0233">DNA recombination</keyword>
<dbReference type="InterPro" id="IPR002104">
    <property type="entry name" value="Integrase_catalytic"/>
</dbReference>
<dbReference type="Gene3D" id="1.10.443.10">
    <property type="entry name" value="Intergrase catalytic core"/>
    <property type="match status" value="1"/>
</dbReference>
<gene>
    <name evidence="4" type="ORF">F5897_001100</name>
</gene>
<feature type="region of interest" description="Disordered" evidence="2">
    <location>
        <begin position="341"/>
        <end position="360"/>
    </location>
</feature>
<evidence type="ECO:0000259" key="3">
    <source>
        <dbReference type="PROSITE" id="PS51898"/>
    </source>
</evidence>
<dbReference type="InterPro" id="IPR058717">
    <property type="entry name" value="Phage_L5_Integrase_N"/>
</dbReference>
<evidence type="ECO:0000313" key="5">
    <source>
        <dbReference type="Proteomes" id="UP000571183"/>
    </source>
</evidence>
<keyword evidence="5" id="KW-1185">Reference proteome</keyword>
<feature type="domain" description="Tyr recombinase" evidence="3">
    <location>
        <begin position="181"/>
        <end position="421"/>
    </location>
</feature>
<dbReference type="GO" id="GO:0015074">
    <property type="term" value="P:DNA integration"/>
    <property type="evidence" value="ECO:0007669"/>
    <property type="project" value="InterPro"/>
</dbReference>
<reference evidence="4" key="1">
    <citation type="submission" date="2020-08" db="EMBL/GenBank/DDBJ databases">
        <title>Sequencing the genomes of 1000 actinobacteria strains.</title>
        <authorList>
            <person name="Klenk H.-P."/>
        </authorList>
    </citation>
    <scope>NUCLEOTIDE SEQUENCE [LARGE SCALE GENOMIC DNA]</scope>
    <source>
        <strain evidence="4">DSM 27064</strain>
    </source>
</reference>
<evidence type="ECO:0000313" key="4">
    <source>
        <dbReference type="EMBL" id="MBB4071781.1"/>
    </source>
</evidence>
<sequence length="430" mass="48079">MAQKRTGRGTGFGSVRKLKSGKYQARYTHPEDPSRRISAGTYTTVREARDTIAKIQLEISSGTWQDPAEAKTLEAQTLAALATEIITTGTNRYGEPLAIRTRNTLLGYWRKGLKQFADLTPDQLTPTDVRRWHIERAATAATAAGHEAQHLRSIYAQLIEEYGYTLKNPVPVNITRSKTGKQYQTITNEQFRHLIEHFNQLAPQLTLMPLLAALTGLRASEIRGLQRRNLIKTGDRYQIEINHQAIYDSATGRYIVDARTKTHGSTRTVTAPTQLTQHITRHLDTYTAKHPTAFLFAPQPRSNGKPNAQPVVSEKTFNRHWHKALLLAGIDHLENEHGEPVPYNPEDYTGGRTKGGKAKTAPKLKQIHNFRFHDLRALYVTTMAESGATAAETMAQTGHTNAETHHAYMRNRNHRAATLADTTAATLLEG</sequence>
<dbReference type="AlphaFoldDB" id="A0A840DEB3"/>
<proteinExistence type="predicted"/>
<dbReference type="GO" id="GO:0003677">
    <property type="term" value="F:DNA binding"/>
    <property type="evidence" value="ECO:0007669"/>
    <property type="project" value="InterPro"/>
</dbReference>
<dbReference type="Pfam" id="PF26003">
    <property type="entry name" value="Integrase_N_phage"/>
    <property type="match status" value="1"/>
</dbReference>
<dbReference type="PANTHER" id="PTHR30349:SF64">
    <property type="entry name" value="PROPHAGE INTEGRASE INTD-RELATED"/>
    <property type="match status" value="1"/>
</dbReference>
<evidence type="ECO:0000256" key="2">
    <source>
        <dbReference type="SAM" id="MobiDB-lite"/>
    </source>
</evidence>
<accession>A0A840DEB3</accession>
<name>A0A840DEB3_9MICO</name>
<dbReference type="GO" id="GO:0006310">
    <property type="term" value="P:DNA recombination"/>
    <property type="evidence" value="ECO:0007669"/>
    <property type="project" value="UniProtKB-KW"/>
</dbReference>
<dbReference type="Proteomes" id="UP000571183">
    <property type="component" value="Unassembled WGS sequence"/>
</dbReference>
<comment type="caution">
    <text evidence="4">The sequence shown here is derived from an EMBL/GenBank/DDBJ whole genome shotgun (WGS) entry which is preliminary data.</text>
</comment>
<dbReference type="PROSITE" id="PS51898">
    <property type="entry name" value="TYR_RECOMBINASE"/>
    <property type="match status" value="1"/>
</dbReference>
<dbReference type="InterPro" id="IPR050090">
    <property type="entry name" value="Tyrosine_recombinase_XerCD"/>
</dbReference>
<dbReference type="PANTHER" id="PTHR30349">
    <property type="entry name" value="PHAGE INTEGRASE-RELATED"/>
    <property type="match status" value="1"/>
</dbReference>
<dbReference type="SUPFAM" id="SSF56349">
    <property type="entry name" value="DNA breaking-rejoining enzymes"/>
    <property type="match status" value="1"/>
</dbReference>
<evidence type="ECO:0000256" key="1">
    <source>
        <dbReference type="ARBA" id="ARBA00023172"/>
    </source>
</evidence>
<dbReference type="InterPro" id="IPR011010">
    <property type="entry name" value="DNA_brk_join_enz"/>
</dbReference>
<dbReference type="InterPro" id="IPR013762">
    <property type="entry name" value="Integrase-like_cat_sf"/>
</dbReference>